<proteinExistence type="predicted"/>
<gene>
    <name evidence="6" type="ORF">ABT384_38295</name>
</gene>
<name>A0ABV1Y3P4_9ACTN</name>
<dbReference type="SMART" id="SM00481">
    <property type="entry name" value="POLIIIAc"/>
    <property type="match status" value="1"/>
</dbReference>
<dbReference type="InterPro" id="IPR011708">
    <property type="entry name" value="DNA_pol3_alpha_NTPase_dom"/>
</dbReference>
<feature type="compositionally biased region" description="Basic residues" evidence="4">
    <location>
        <begin position="479"/>
        <end position="492"/>
    </location>
</feature>
<dbReference type="Proteomes" id="UP001486207">
    <property type="component" value="Unassembled WGS sequence"/>
</dbReference>
<protein>
    <submittedName>
        <fullName evidence="6">PHP domain-containing protein</fullName>
    </submittedName>
</protein>
<evidence type="ECO:0000256" key="3">
    <source>
        <dbReference type="ARBA" id="ARBA00023204"/>
    </source>
</evidence>
<feature type="compositionally biased region" description="Low complexity" evidence="4">
    <location>
        <begin position="446"/>
        <end position="455"/>
    </location>
</feature>
<evidence type="ECO:0000256" key="4">
    <source>
        <dbReference type="SAM" id="MobiDB-lite"/>
    </source>
</evidence>
<dbReference type="Gene3D" id="3.20.20.140">
    <property type="entry name" value="Metal-dependent hydrolases"/>
    <property type="match status" value="1"/>
</dbReference>
<evidence type="ECO:0000259" key="5">
    <source>
        <dbReference type="SMART" id="SM00481"/>
    </source>
</evidence>
<evidence type="ECO:0000313" key="6">
    <source>
        <dbReference type="EMBL" id="MER7378476.1"/>
    </source>
</evidence>
<keyword evidence="7" id="KW-1185">Reference proteome</keyword>
<dbReference type="PANTHER" id="PTHR32294">
    <property type="entry name" value="DNA POLYMERASE III SUBUNIT ALPHA"/>
    <property type="match status" value="1"/>
</dbReference>
<feature type="region of interest" description="Disordered" evidence="4">
    <location>
        <begin position="411"/>
        <end position="492"/>
    </location>
</feature>
<organism evidence="6 7">
    <name type="scientific">Streptomyces lanatus</name>
    <dbReference type="NCBI Taxonomy" id="66900"/>
    <lineage>
        <taxon>Bacteria</taxon>
        <taxon>Bacillati</taxon>
        <taxon>Actinomycetota</taxon>
        <taxon>Actinomycetes</taxon>
        <taxon>Kitasatosporales</taxon>
        <taxon>Streptomycetaceae</taxon>
        <taxon>Streptomyces</taxon>
    </lineage>
</organism>
<keyword evidence="3" id="KW-0234">DNA repair</keyword>
<dbReference type="PANTHER" id="PTHR32294:SF4">
    <property type="entry name" value="ERROR-PRONE DNA POLYMERASE"/>
    <property type="match status" value="1"/>
</dbReference>
<dbReference type="Pfam" id="PF02811">
    <property type="entry name" value="PHP"/>
    <property type="match status" value="1"/>
</dbReference>
<dbReference type="Pfam" id="PF07733">
    <property type="entry name" value="DNA_pol3_alpha"/>
    <property type="match status" value="1"/>
</dbReference>
<feature type="domain" description="Polymerase/histidinol phosphatase N-terminal" evidence="5">
    <location>
        <begin position="26"/>
        <end position="93"/>
    </location>
</feature>
<dbReference type="InterPro" id="IPR004013">
    <property type="entry name" value="PHP_dom"/>
</dbReference>
<feature type="compositionally biased region" description="Basic and acidic residues" evidence="4">
    <location>
        <begin position="411"/>
        <end position="425"/>
    </location>
</feature>
<reference evidence="6 7" key="1">
    <citation type="submission" date="2024-06" db="EMBL/GenBank/DDBJ databases">
        <title>The Natural Products Discovery Center: Release of the First 8490 Sequenced Strains for Exploring Actinobacteria Biosynthetic Diversity.</title>
        <authorList>
            <person name="Kalkreuter E."/>
            <person name="Kautsar S.A."/>
            <person name="Yang D."/>
            <person name="Bader C.D."/>
            <person name="Teijaro C.N."/>
            <person name="Fluegel L."/>
            <person name="Davis C.M."/>
            <person name="Simpson J.R."/>
            <person name="Lauterbach L."/>
            <person name="Steele A.D."/>
            <person name="Gui C."/>
            <person name="Meng S."/>
            <person name="Li G."/>
            <person name="Viehrig K."/>
            <person name="Ye F."/>
            <person name="Su P."/>
            <person name="Kiefer A.F."/>
            <person name="Nichols A."/>
            <person name="Cepeda A.J."/>
            <person name="Yan W."/>
            <person name="Fan B."/>
            <person name="Jiang Y."/>
            <person name="Adhikari A."/>
            <person name="Zheng C.-J."/>
            <person name="Schuster L."/>
            <person name="Cowan T.M."/>
            <person name="Smanski M.J."/>
            <person name="Chevrette M.G."/>
            <person name="De Carvalho L.P.S."/>
            <person name="Shen B."/>
        </authorList>
    </citation>
    <scope>NUCLEOTIDE SEQUENCE [LARGE SCALE GENOMIC DNA]</scope>
    <source>
        <strain evidence="6 7">NPDC000155</strain>
    </source>
</reference>
<evidence type="ECO:0000256" key="1">
    <source>
        <dbReference type="ARBA" id="ARBA00022490"/>
    </source>
</evidence>
<comment type="caution">
    <text evidence="6">The sequence shown here is derived from an EMBL/GenBank/DDBJ whole genome shotgun (WGS) entry which is preliminary data.</text>
</comment>
<evidence type="ECO:0000313" key="7">
    <source>
        <dbReference type="Proteomes" id="UP001486207"/>
    </source>
</evidence>
<dbReference type="EMBL" id="JBEPFB010000024">
    <property type="protein sequence ID" value="MER7378476.1"/>
    <property type="molecule type" value="Genomic_DNA"/>
</dbReference>
<accession>A0ABV1Y3P4</accession>
<dbReference type="InterPro" id="IPR016195">
    <property type="entry name" value="Pol/histidinol_Pase-like"/>
</dbReference>
<keyword evidence="2" id="KW-0227">DNA damage</keyword>
<dbReference type="RefSeq" id="WP_229912404.1">
    <property type="nucleotide sequence ID" value="NZ_BNBM01000023.1"/>
</dbReference>
<dbReference type="InterPro" id="IPR003141">
    <property type="entry name" value="Pol/His_phosphatase_N"/>
</dbReference>
<keyword evidence="1" id="KW-0963">Cytoplasm</keyword>
<sequence length="492" mass="53013">MADHGRGQVLRFPGARAAPAPGGTWAELHVHSASSFLFGASHVVALVAGAHRLGIEALAITDTNGLYGARRLAEAANECGLGTIYGAELTLDQGLGSIVVIARSLLGFTRLSAAISAGQLAGAKGAPVYDLNALSAAAHEGEWAILTGCPVAGEAAYDSDAIHDRMDRLAELFGRTPLHAELVDHRLPEDGPRKAAVHAVAERWRLPVVATNAVRYAAPRNARLAATLTALRRRANLDTAVGELPPAPAAHLRSAAEMRILMSRYPEAVASAVDLARSSVIDLRKLRPQLPDFEVPAGHTTDSYLRHLAEEGCTRRYGPRTDPAAEAAWKQLDYELSVITDMGMPGYFLICWDITRFATEQGIWCQGRGSAASSVVCYALGITSVDALKHGLLLVANLITYQPRLSVRDSARARLSDGPDQRDDPPYSPRATRPRGQHPRRRTLPRRAAPYTATPFGNPCRRDGTNPPANRRNYAGRVGHTRRPLGPARRQR</sequence>
<dbReference type="SUPFAM" id="SSF89550">
    <property type="entry name" value="PHP domain-like"/>
    <property type="match status" value="1"/>
</dbReference>
<feature type="compositionally biased region" description="Basic residues" evidence="4">
    <location>
        <begin position="432"/>
        <end position="445"/>
    </location>
</feature>
<evidence type="ECO:0000256" key="2">
    <source>
        <dbReference type="ARBA" id="ARBA00022763"/>
    </source>
</evidence>
<dbReference type="InterPro" id="IPR004805">
    <property type="entry name" value="DnaE2/DnaE/PolC"/>
</dbReference>